<proteinExistence type="predicted"/>
<name>A0A8J2HYT7_9PLEO</name>
<keyword evidence="2" id="KW-1185">Reference proteome</keyword>
<comment type="caution">
    <text evidence="1">The sequence shown here is derived from an EMBL/GenBank/DDBJ whole genome shotgun (WGS) entry which is preliminary data.</text>
</comment>
<accession>A0A8J2HYT7</accession>
<organism evidence="1 2">
    <name type="scientific">Alternaria atra</name>
    <dbReference type="NCBI Taxonomy" id="119953"/>
    <lineage>
        <taxon>Eukaryota</taxon>
        <taxon>Fungi</taxon>
        <taxon>Dikarya</taxon>
        <taxon>Ascomycota</taxon>
        <taxon>Pezizomycotina</taxon>
        <taxon>Dothideomycetes</taxon>
        <taxon>Pleosporomycetidae</taxon>
        <taxon>Pleosporales</taxon>
        <taxon>Pleosporineae</taxon>
        <taxon>Pleosporaceae</taxon>
        <taxon>Alternaria</taxon>
        <taxon>Alternaria sect. Ulocladioides</taxon>
    </lineage>
</organism>
<dbReference type="OrthoDB" id="249703at2759"/>
<evidence type="ECO:0000313" key="2">
    <source>
        <dbReference type="Proteomes" id="UP000676310"/>
    </source>
</evidence>
<gene>
    <name evidence="1" type="ORF">ALTATR162_LOCUS4839</name>
</gene>
<sequence length="165" mass="18285">MFKLAMTRVPQSFVKMWKSGWVADDLFNLTAGLQSGISFQTRWELGLDVGSMGVDSPAAMLRRFEVFSLDTKKDRKVLDRVTCPVLLRAPEGGAEMYSSAEIGAVKIHKLLIMVSEGNKELWIPGQAADGGLSASIGVWPSLAQRSFRFLDMRFGTNRKTIPESK</sequence>
<dbReference type="EMBL" id="CAJRGZ010000017">
    <property type="protein sequence ID" value="CAG5157046.1"/>
    <property type="molecule type" value="Genomic_DNA"/>
</dbReference>
<protein>
    <submittedName>
        <fullName evidence="1">Uncharacterized protein</fullName>
    </submittedName>
</protein>
<dbReference type="RefSeq" id="XP_043168389.1">
    <property type="nucleotide sequence ID" value="XM_043312454.1"/>
</dbReference>
<evidence type="ECO:0000313" key="1">
    <source>
        <dbReference type="EMBL" id="CAG5157046.1"/>
    </source>
</evidence>
<dbReference type="GeneID" id="67016550"/>
<dbReference type="Proteomes" id="UP000676310">
    <property type="component" value="Unassembled WGS sequence"/>
</dbReference>
<dbReference type="AlphaFoldDB" id="A0A8J2HYT7"/>
<reference evidence="1" key="1">
    <citation type="submission" date="2021-05" db="EMBL/GenBank/DDBJ databases">
        <authorList>
            <person name="Stam R."/>
        </authorList>
    </citation>
    <scope>NUCLEOTIDE SEQUENCE</scope>
    <source>
        <strain evidence="1">CS162</strain>
    </source>
</reference>